<comment type="similarity">
    <text evidence="1 2">Belongs to the glycosyl hydrolase 31 family.</text>
</comment>
<dbReference type="Gene3D" id="2.60.40.1760">
    <property type="entry name" value="glycosyl hydrolase (family 31)"/>
    <property type="match status" value="1"/>
</dbReference>
<keyword evidence="3" id="KW-0732">Signal</keyword>
<dbReference type="PANTHER" id="PTHR43863:SF2">
    <property type="entry name" value="MALTASE-GLUCOAMYLASE"/>
    <property type="match status" value="1"/>
</dbReference>
<feature type="domain" description="DUF5110" evidence="6">
    <location>
        <begin position="736"/>
        <end position="802"/>
    </location>
</feature>
<keyword evidence="2 8" id="KW-0378">Hydrolase</keyword>
<dbReference type="InterPro" id="IPR048395">
    <property type="entry name" value="Glyco_hydro_31_C"/>
</dbReference>
<dbReference type="SUPFAM" id="SSF51011">
    <property type="entry name" value="Glycosyl hydrolase domain"/>
    <property type="match status" value="1"/>
</dbReference>
<dbReference type="InterPro" id="IPR011013">
    <property type="entry name" value="Gal_mutarotase_sf_dom"/>
</dbReference>
<feature type="domain" description="Glycosyl hydrolase family 31 C-terminal" evidence="7">
    <location>
        <begin position="672"/>
        <end position="719"/>
    </location>
</feature>
<keyword evidence="2" id="KW-0326">Glycosidase</keyword>
<dbReference type="AlphaFoldDB" id="A0A1I0QDG7"/>
<accession>A0A1I0QDG7</accession>
<dbReference type="SUPFAM" id="SSF51445">
    <property type="entry name" value="(Trans)glycosidases"/>
    <property type="match status" value="1"/>
</dbReference>
<dbReference type="Pfam" id="PF13802">
    <property type="entry name" value="Gal_mutarotas_2"/>
    <property type="match status" value="1"/>
</dbReference>
<feature type="signal peptide" evidence="3">
    <location>
        <begin position="1"/>
        <end position="18"/>
    </location>
</feature>
<sequence>MRKTILCALLTVFGTAMAQTQLQWQTEKTDIKVEFFTPSIVHVVKTPLSHSYMKKSMVVTAQPEEVEVVRNGNTVASGQLTVKVDPRSGAITFQDNKKRTLLRETSCVFDPWTEGPDAGTFRVTQCFALDKNEAIYGLGTIQNGRMNRRGTHQRMEQSNLEDYQNVLQSVKGWGLYWDNYAPTQFDDDQQGMRFSSEVGDCADYYFMYGGSADGVIAQMRHLSGQVPMFPLWTYGFWQSKERYKSAAETESIVDKYRELQVPLDGIIQDWQYWGSNYLWNAMNFLSEEFSNGPQLIKNVHQKHAHFMISIWASFGPQTQQFRELNEKGLLLPIETWPQSGLSHIWPPRMDYPSGVKVYDAFNAEARDIYWKYLKRLYDYGTDAWWMDSTDPDFFNPRESDYAYIVGDCKSPATEGSKTGMTWRAMRNAFPLATVRGVYEAQRSSAAPSEGSGEEKRVFIMTRSAFAGQQHYGSNMWSGDVASSWDMLRKQLPAGLSFSLTGNPNFNTDIGGFFCGSYNTKGSGSAPRNPQFQELYVRWMQYGLFCPVFRSHGADAPREIWQFGRKGEPVYDAIEKSIRLRYRLIPYIYSTAWQVTSNNDSYLRPLFSDFVQDKKVWNMTDEFMFGRSILAAPIVEAQYTEEKIIHEDAMTGWEKKEQPGDRSQETGVDWSVSKTATKYLPKGTTWYDFWTNKWYKGGQTVVLTTSFDRVPMFVRAGSILPLGPEMQYVGEKAWDHLELRIYPGADGTFTLYEDEGDNYNYEKGIYSTIPFRWDDAKGVLTIGQRQGSFPGMLSVRTFTVVWPDGTTKTVDYQGQEINISQ</sequence>
<reference evidence="8 9" key="1">
    <citation type="submission" date="2016-10" db="EMBL/GenBank/DDBJ databases">
        <authorList>
            <person name="de Groot N.N."/>
        </authorList>
    </citation>
    <scope>NUCLEOTIDE SEQUENCE [LARGE SCALE GENOMIC DNA]</scope>
    <source>
        <strain evidence="8 9">TC2-24</strain>
    </source>
</reference>
<dbReference type="GO" id="GO:0004553">
    <property type="term" value="F:hydrolase activity, hydrolyzing O-glycosyl compounds"/>
    <property type="evidence" value="ECO:0007669"/>
    <property type="project" value="InterPro"/>
</dbReference>
<organism evidence="8 9">
    <name type="scientific">Prevotella aff. ruminicola Tc2-24</name>
    <dbReference type="NCBI Taxonomy" id="81582"/>
    <lineage>
        <taxon>Bacteria</taxon>
        <taxon>Pseudomonadati</taxon>
        <taxon>Bacteroidota</taxon>
        <taxon>Bacteroidia</taxon>
        <taxon>Bacteroidales</taxon>
        <taxon>Prevotellaceae</taxon>
        <taxon>Prevotella</taxon>
    </lineage>
</organism>
<feature type="domain" description="Glycoside hydrolase family 31 N-terminal" evidence="5">
    <location>
        <begin position="31"/>
        <end position="186"/>
    </location>
</feature>
<dbReference type="InterPro" id="IPR051816">
    <property type="entry name" value="Glycosyl_Hydrolase_31"/>
</dbReference>
<dbReference type="Proteomes" id="UP000199373">
    <property type="component" value="Unassembled WGS sequence"/>
</dbReference>
<feature type="chain" id="PRO_5011611834" evidence="3">
    <location>
        <begin position="19"/>
        <end position="820"/>
    </location>
</feature>
<dbReference type="Pfam" id="PF17137">
    <property type="entry name" value="DUF5110"/>
    <property type="match status" value="1"/>
</dbReference>
<dbReference type="InterPro" id="IPR013780">
    <property type="entry name" value="Glyco_hydro_b"/>
</dbReference>
<name>A0A1I0QDG7_9BACT</name>
<protein>
    <submittedName>
        <fullName evidence="8">Alpha-D-xyloside xylohydrolase</fullName>
    </submittedName>
</protein>
<feature type="domain" description="Glycosyl hydrolase family 31 C-terminal" evidence="7">
    <location>
        <begin position="600"/>
        <end position="642"/>
    </location>
</feature>
<proteinExistence type="inferred from homology"/>
<dbReference type="InterPro" id="IPR033403">
    <property type="entry name" value="DUF5110"/>
</dbReference>
<evidence type="ECO:0000313" key="9">
    <source>
        <dbReference type="Proteomes" id="UP000199373"/>
    </source>
</evidence>
<keyword evidence="9" id="KW-1185">Reference proteome</keyword>
<dbReference type="SUPFAM" id="SSF74650">
    <property type="entry name" value="Galactose mutarotase-like"/>
    <property type="match status" value="1"/>
</dbReference>
<evidence type="ECO:0000256" key="1">
    <source>
        <dbReference type="ARBA" id="ARBA00007806"/>
    </source>
</evidence>
<dbReference type="EMBL" id="FOIQ01000006">
    <property type="protein sequence ID" value="SEW24940.1"/>
    <property type="molecule type" value="Genomic_DNA"/>
</dbReference>
<evidence type="ECO:0000259" key="6">
    <source>
        <dbReference type="Pfam" id="PF17137"/>
    </source>
</evidence>
<dbReference type="CDD" id="cd06591">
    <property type="entry name" value="GH31_xylosidase_XylS"/>
    <property type="match status" value="1"/>
</dbReference>
<dbReference type="InterPro" id="IPR000322">
    <property type="entry name" value="Glyco_hydro_31_TIM"/>
</dbReference>
<feature type="domain" description="Glycoside hydrolase family 31 TIM barrel" evidence="4">
    <location>
        <begin position="227"/>
        <end position="589"/>
    </location>
</feature>
<dbReference type="Gene3D" id="2.60.40.1180">
    <property type="entry name" value="Golgi alpha-mannosidase II"/>
    <property type="match status" value="2"/>
</dbReference>
<evidence type="ECO:0000259" key="4">
    <source>
        <dbReference type="Pfam" id="PF01055"/>
    </source>
</evidence>
<evidence type="ECO:0000259" key="5">
    <source>
        <dbReference type="Pfam" id="PF13802"/>
    </source>
</evidence>
<dbReference type="GO" id="GO:0030246">
    <property type="term" value="F:carbohydrate binding"/>
    <property type="evidence" value="ECO:0007669"/>
    <property type="project" value="InterPro"/>
</dbReference>
<dbReference type="GO" id="GO:0005975">
    <property type="term" value="P:carbohydrate metabolic process"/>
    <property type="evidence" value="ECO:0007669"/>
    <property type="project" value="InterPro"/>
</dbReference>
<dbReference type="InterPro" id="IPR025887">
    <property type="entry name" value="Glyco_hydro_31_N_dom"/>
</dbReference>
<evidence type="ECO:0000256" key="2">
    <source>
        <dbReference type="RuleBase" id="RU361185"/>
    </source>
</evidence>
<dbReference type="RefSeq" id="WP_091916899.1">
    <property type="nucleotide sequence ID" value="NZ_FOIQ01000006.1"/>
</dbReference>
<dbReference type="PANTHER" id="PTHR43863">
    <property type="entry name" value="HYDROLASE, PUTATIVE (AFU_ORTHOLOGUE AFUA_1G03140)-RELATED"/>
    <property type="match status" value="1"/>
</dbReference>
<dbReference type="InterPro" id="IPR017853">
    <property type="entry name" value="GH"/>
</dbReference>
<evidence type="ECO:0000313" key="8">
    <source>
        <dbReference type="EMBL" id="SEW24940.1"/>
    </source>
</evidence>
<evidence type="ECO:0000256" key="3">
    <source>
        <dbReference type="SAM" id="SignalP"/>
    </source>
</evidence>
<dbReference type="Pfam" id="PF01055">
    <property type="entry name" value="Glyco_hydro_31_2nd"/>
    <property type="match status" value="1"/>
</dbReference>
<dbReference type="CDD" id="cd14752">
    <property type="entry name" value="GH31_N"/>
    <property type="match status" value="1"/>
</dbReference>
<dbReference type="Pfam" id="PF21365">
    <property type="entry name" value="Glyco_hydro_31_3rd"/>
    <property type="match status" value="2"/>
</dbReference>
<dbReference type="Gene3D" id="3.20.20.80">
    <property type="entry name" value="Glycosidases"/>
    <property type="match status" value="1"/>
</dbReference>
<evidence type="ECO:0000259" key="7">
    <source>
        <dbReference type="Pfam" id="PF21365"/>
    </source>
</evidence>
<gene>
    <name evidence="8" type="ORF">SAMN04487850_2364</name>
</gene>